<reference evidence="2 3" key="1">
    <citation type="submission" date="2020-04" db="EMBL/GenBank/DDBJ databases">
        <authorList>
            <person name="Yin C."/>
        </authorList>
    </citation>
    <scope>NUCLEOTIDE SEQUENCE [LARGE SCALE GENOMIC DNA]</scope>
    <source>
        <strain evidence="2 3">Ae27</strain>
    </source>
</reference>
<comment type="caution">
    <text evidence="2">The sequence shown here is derived from an EMBL/GenBank/DDBJ whole genome shotgun (WGS) entry which is preliminary data.</text>
</comment>
<evidence type="ECO:0000313" key="2">
    <source>
        <dbReference type="EMBL" id="NLR67506.1"/>
    </source>
</evidence>
<feature type="chain" id="PRO_5032337429" evidence="1">
    <location>
        <begin position="31"/>
        <end position="179"/>
    </location>
</feature>
<organism evidence="2 3">
    <name type="scientific">Chitinophaga varians</name>
    <dbReference type="NCBI Taxonomy" id="2202339"/>
    <lineage>
        <taxon>Bacteria</taxon>
        <taxon>Pseudomonadati</taxon>
        <taxon>Bacteroidota</taxon>
        <taxon>Chitinophagia</taxon>
        <taxon>Chitinophagales</taxon>
        <taxon>Chitinophagaceae</taxon>
        <taxon>Chitinophaga</taxon>
    </lineage>
</organism>
<dbReference type="Proteomes" id="UP000570474">
    <property type="component" value="Unassembled WGS sequence"/>
</dbReference>
<dbReference type="EMBL" id="JABAIA010000003">
    <property type="protein sequence ID" value="NLR67506.1"/>
    <property type="molecule type" value="Genomic_DNA"/>
</dbReference>
<name>A0A847RXG8_9BACT</name>
<proteinExistence type="predicted"/>
<accession>A0A847RXG8</accession>
<evidence type="ECO:0000256" key="1">
    <source>
        <dbReference type="SAM" id="SignalP"/>
    </source>
</evidence>
<dbReference type="AlphaFoldDB" id="A0A847RXG8"/>
<feature type="signal peptide" evidence="1">
    <location>
        <begin position="1"/>
        <end position="30"/>
    </location>
</feature>
<sequence>MFQPTTLWNMLKQPWCFLLLFVMMPFAGKAQTDSAAYIEFQKAIRQAPRFSTTFQQNGRPFELALVCEVSHGEKTVRYIPGEVPDSIYEYFSPPVRVLMQTDWAKIFPSLSVKGDFSVVVPFVVRFENDPPVTVKQEMAILQRLFGYMTSLALPYRVCDPVFVNFRRKEHHKTDEVTRL</sequence>
<dbReference type="RefSeq" id="WP_168873465.1">
    <property type="nucleotide sequence ID" value="NZ_JABAIA010000003.1"/>
</dbReference>
<gene>
    <name evidence="2" type="ORF">HGH92_24590</name>
</gene>
<keyword evidence="1" id="KW-0732">Signal</keyword>
<keyword evidence="3" id="KW-1185">Reference proteome</keyword>
<protein>
    <submittedName>
        <fullName evidence="2">Uncharacterized protein</fullName>
    </submittedName>
</protein>
<evidence type="ECO:0000313" key="3">
    <source>
        <dbReference type="Proteomes" id="UP000570474"/>
    </source>
</evidence>